<evidence type="ECO:0000313" key="4">
    <source>
        <dbReference type="EMBL" id="MFC3580838.1"/>
    </source>
</evidence>
<sequence>MNKIWLASYPKSGNTWFRLLIANLRRDSPVDINDLPHSGGMASARARFDTVMMFPSGLLTHAECDRSRPDYYRATASMRREEGPDDRQDTAIDNVQFSKVHDAYTQTSLGEPLLGGPSAASGAILIVRDPRDVASSLANHGGWSIDDAIDFMASPDSGFCNRTDRQPNQLRQQLGGWSRYHAGWLTQGDLPVHRVRYEDLQEDTAATLRGALEFAGVTVTASEIARAVDFAAFDELRGQEDRSGGFREAPRPHGAASFFRRGVAGGWHDELTRAQRERIELDHGGMLAGLGYTW</sequence>
<name>A0ABV7SVX0_9SPHN</name>
<dbReference type="InterPro" id="IPR000863">
    <property type="entry name" value="Sulfotransferase_dom"/>
</dbReference>
<evidence type="ECO:0000256" key="1">
    <source>
        <dbReference type="ARBA" id="ARBA00005771"/>
    </source>
</evidence>
<evidence type="ECO:0000259" key="3">
    <source>
        <dbReference type="Pfam" id="PF00685"/>
    </source>
</evidence>
<comment type="similarity">
    <text evidence="1">Belongs to the sulfotransferase 1 family.</text>
</comment>
<dbReference type="EMBL" id="JBHRXP010000007">
    <property type="protein sequence ID" value="MFC3580838.1"/>
    <property type="molecule type" value="Genomic_DNA"/>
</dbReference>
<accession>A0ABV7SVX0</accession>
<proteinExistence type="inferred from homology"/>
<dbReference type="RefSeq" id="WP_261294204.1">
    <property type="nucleotide sequence ID" value="NZ_JANQBK010000005.1"/>
</dbReference>
<feature type="domain" description="Sulfotransferase" evidence="3">
    <location>
        <begin position="3"/>
        <end position="280"/>
    </location>
</feature>
<dbReference type="Gene3D" id="3.40.50.300">
    <property type="entry name" value="P-loop containing nucleotide triphosphate hydrolases"/>
    <property type="match status" value="1"/>
</dbReference>
<dbReference type="Proteomes" id="UP001595713">
    <property type="component" value="Unassembled WGS sequence"/>
</dbReference>
<gene>
    <name evidence="4" type="ORF">ACFONA_11750</name>
</gene>
<comment type="caution">
    <text evidence="4">The sequence shown here is derived from an EMBL/GenBank/DDBJ whole genome shotgun (WGS) entry which is preliminary data.</text>
</comment>
<dbReference type="Pfam" id="PF00685">
    <property type="entry name" value="Sulfotransfer_1"/>
    <property type="match status" value="1"/>
</dbReference>
<evidence type="ECO:0000256" key="2">
    <source>
        <dbReference type="ARBA" id="ARBA00022679"/>
    </source>
</evidence>
<keyword evidence="5" id="KW-1185">Reference proteome</keyword>
<protein>
    <submittedName>
        <fullName evidence="4">Sulfotransferase domain-containing protein</fullName>
    </submittedName>
</protein>
<organism evidence="4 5">
    <name type="scientific">Sphingomonas hylomeconis</name>
    <dbReference type="NCBI Taxonomy" id="1395958"/>
    <lineage>
        <taxon>Bacteria</taxon>
        <taxon>Pseudomonadati</taxon>
        <taxon>Pseudomonadota</taxon>
        <taxon>Alphaproteobacteria</taxon>
        <taxon>Sphingomonadales</taxon>
        <taxon>Sphingomonadaceae</taxon>
        <taxon>Sphingomonas</taxon>
    </lineage>
</organism>
<keyword evidence="2" id="KW-0808">Transferase</keyword>
<reference evidence="5" key="1">
    <citation type="journal article" date="2019" name="Int. J. Syst. Evol. Microbiol.">
        <title>The Global Catalogue of Microorganisms (GCM) 10K type strain sequencing project: providing services to taxonomists for standard genome sequencing and annotation.</title>
        <authorList>
            <consortium name="The Broad Institute Genomics Platform"/>
            <consortium name="The Broad Institute Genome Sequencing Center for Infectious Disease"/>
            <person name="Wu L."/>
            <person name="Ma J."/>
        </authorList>
    </citation>
    <scope>NUCLEOTIDE SEQUENCE [LARGE SCALE GENOMIC DNA]</scope>
    <source>
        <strain evidence="5">KCTC 42739</strain>
    </source>
</reference>
<dbReference type="InterPro" id="IPR027417">
    <property type="entry name" value="P-loop_NTPase"/>
</dbReference>
<evidence type="ECO:0000313" key="5">
    <source>
        <dbReference type="Proteomes" id="UP001595713"/>
    </source>
</evidence>
<dbReference type="SUPFAM" id="SSF52540">
    <property type="entry name" value="P-loop containing nucleoside triphosphate hydrolases"/>
    <property type="match status" value="1"/>
</dbReference>
<dbReference type="PANTHER" id="PTHR11783">
    <property type="entry name" value="SULFOTRANSFERASE SULT"/>
    <property type="match status" value="1"/>
</dbReference>